<evidence type="ECO:0000313" key="10">
    <source>
        <dbReference type="Proteomes" id="UP001172083"/>
    </source>
</evidence>
<dbReference type="EMBL" id="JAUJEB010000001">
    <property type="protein sequence ID" value="MDN5212848.1"/>
    <property type="molecule type" value="Genomic_DNA"/>
</dbReference>
<keyword evidence="2" id="KW-0349">Heme</keyword>
<protein>
    <submittedName>
        <fullName evidence="9">Nitrite reductase</fullName>
    </submittedName>
</protein>
<evidence type="ECO:0000256" key="2">
    <source>
        <dbReference type="ARBA" id="ARBA00022617"/>
    </source>
</evidence>
<sequence length="719" mass="80408">MESKLSNKISTEAKEDIRELVEKIGRFHNGEIDEDKFKAYRLTRGVYGQRQVGVQMFRTKIPYGRLTSDQLIRIADVSEKYTNGNLHTTTRQNIQLHYVKLDDSPAIWTELEEVGVTAREACGNTVRNVTGSALAGIDPDEPFDITAYAEATFRYFLRNPICQDMGRKIKIAFSSSSKDSAFAYFHDFGFIPVVKTENGKEVRGFKTLIGGGLGAQSIVAKTAFEFLPEDQIIPFTEAAIRVFDRYGEREKRFKARMKFLIDEKRGLGFEKFMELVEKERKSIPHQSYPIDRTLVPELVLPPKQDYPEVAIADEEKYQDWLTSNVFEQKQKGFHGVQIKLSNGNIDAERARKLSAIIKKYAGDDLRITVNQGFLLKYVETKALPVVFNELNALGLAEYGFGTIADITACPGTDTCNLGVSNSTGVAEVLEGIIKEEYKDLIFDADIQIKISGCMNSCGQHMAANIGFHGSSIKNGKLVVPALVVLLGGGVDPEGQGSVGDKVAKLPSKKAPEALRIILDDYKENALPGEYFNSYYRRYGKIYFFDLLKHLIDPNQFIQSDYIDWGATDNFVPAIGVGECAGVSYDVIGTIIDDASEKLSIAKKELTRNEFARVIYNAYNTLVIGAKGLLLSEDVSCNTHIGILRDFDKHFVSTNKFPLEGNFETLVLQINENEPGSDFAIAYLEQAEQFLQDVKAYRARQVAEDTSQKGKLVVDNFYKA</sequence>
<proteinExistence type="predicted"/>
<keyword evidence="5" id="KW-0408">Iron</keyword>
<keyword evidence="3" id="KW-0479">Metal-binding</keyword>
<name>A0ABT8L547_9BACT</name>
<dbReference type="PANTHER" id="PTHR32439">
    <property type="entry name" value="FERREDOXIN--NITRITE REDUCTASE, CHLOROPLASTIC"/>
    <property type="match status" value="1"/>
</dbReference>
<dbReference type="Gene3D" id="3.90.480.10">
    <property type="entry name" value="Sulfite Reductase Hemoprotein,Domain 2"/>
    <property type="match status" value="1"/>
</dbReference>
<evidence type="ECO:0000259" key="8">
    <source>
        <dbReference type="Pfam" id="PF03460"/>
    </source>
</evidence>
<evidence type="ECO:0000259" key="7">
    <source>
        <dbReference type="Pfam" id="PF01077"/>
    </source>
</evidence>
<accession>A0ABT8L547</accession>
<dbReference type="SUPFAM" id="SSF55124">
    <property type="entry name" value="Nitrite/Sulfite reductase N-terminal domain-like"/>
    <property type="match status" value="2"/>
</dbReference>
<organism evidence="9 10">
    <name type="scientific">Agaribacillus aureus</name>
    <dbReference type="NCBI Taxonomy" id="3051825"/>
    <lineage>
        <taxon>Bacteria</taxon>
        <taxon>Pseudomonadati</taxon>
        <taxon>Bacteroidota</taxon>
        <taxon>Cytophagia</taxon>
        <taxon>Cytophagales</taxon>
        <taxon>Splendidivirgaceae</taxon>
        <taxon>Agaribacillus</taxon>
    </lineage>
</organism>
<keyword evidence="1" id="KW-0004">4Fe-4S</keyword>
<dbReference type="Gene3D" id="1.20.120.330">
    <property type="entry name" value="Nucleotidyltransferases domain 2"/>
    <property type="match status" value="1"/>
</dbReference>
<dbReference type="InterPro" id="IPR036136">
    <property type="entry name" value="Nit/Sulf_reduc_fer-like_dom_sf"/>
</dbReference>
<dbReference type="InterPro" id="IPR006067">
    <property type="entry name" value="NO2/SO3_Rdtase_4Fe4S_dom"/>
</dbReference>
<feature type="domain" description="Nitrite/Sulfite reductase ferredoxin-like" evidence="8">
    <location>
        <begin position="47"/>
        <end position="114"/>
    </location>
</feature>
<evidence type="ECO:0000256" key="4">
    <source>
        <dbReference type="ARBA" id="ARBA00023002"/>
    </source>
</evidence>
<feature type="domain" description="Nitrite/sulphite reductase 4Fe-4S" evidence="7">
    <location>
        <begin position="122"/>
        <end position="279"/>
    </location>
</feature>
<dbReference type="InterPro" id="IPR051329">
    <property type="entry name" value="NIR_SIR_4Fe-4S"/>
</dbReference>
<keyword evidence="6" id="KW-0411">Iron-sulfur</keyword>
<dbReference type="Pfam" id="PF01077">
    <property type="entry name" value="NIR_SIR"/>
    <property type="match status" value="2"/>
</dbReference>
<reference evidence="9" key="1">
    <citation type="submission" date="2023-06" db="EMBL/GenBank/DDBJ databases">
        <title>Genomic of Agaribacillus aureum.</title>
        <authorList>
            <person name="Wang G."/>
        </authorList>
    </citation>
    <scope>NUCLEOTIDE SEQUENCE</scope>
    <source>
        <strain evidence="9">BMA12</strain>
    </source>
</reference>
<dbReference type="InterPro" id="IPR006066">
    <property type="entry name" value="NO2/SO3_Rdtase_FeS/sirohaem_BS"/>
</dbReference>
<dbReference type="SUPFAM" id="SSF56014">
    <property type="entry name" value="Nitrite and sulphite reductase 4Fe-4S domain-like"/>
    <property type="match status" value="2"/>
</dbReference>
<evidence type="ECO:0000256" key="5">
    <source>
        <dbReference type="ARBA" id="ARBA00023004"/>
    </source>
</evidence>
<keyword evidence="10" id="KW-1185">Reference proteome</keyword>
<keyword evidence="4" id="KW-0560">Oxidoreductase</keyword>
<feature type="domain" description="Nitrite/Sulfite reductase ferredoxin-like" evidence="8">
    <location>
        <begin position="327"/>
        <end position="392"/>
    </location>
</feature>
<dbReference type="Gene3D" id="3.30.413.10">
    <property type="entry name" value="Sulfite Reductase Hemoprotein, domain 1"/>
    <property type="match status" value="2"/>
</dbReference>
<dbReference type="PANTHER" id="PTHR32439:SF9">
    <property type="entry name" value="BLR3264 PROTEIN"/>
    <property type="match status" value="1"/>
</dbReference>
<evidence type="ECO:0000256" key="1">
    <source>
        <dbReference type="ARBA" id="ARBA00022485"/>
    </source>
</evidence>
<comment type="caution">
    <text evidence="9">The sequence shown here is derived from an EMBL/GenBank/DDBJ whole genome shotgun (WGS) entry which is preliminary data.</text>
</comment>
<dbReference type="InterPro" id="IPR005117">
    <property type="entry name" value="NiRdtase/SiRdtase_haem-b_fer"/>
</dbReference>
<evidence type="ECO:0000256" key="3">
    <source>
        <dbReference type="ARBA" id="ARBA00022723"/>
    </source>
</evidence>
<dbReference type="PRINTS" id="PR00397">
    <property type="entry name" value="SIROHAEM"/>
</dbReference>
<dbReference type="InterPro" id="IPR045854">
    <property type="entry name" value="NO2/SO3_Rdtase_4Fe4S_sf"/>
</dbReference>
<feature type="domain" description="Nitrite/sulphite reductase 4Fe-4S" evidence="7">
    <location>
        <begin position="403"/>
        <end position="537"/>
    </location>
</feature>
<evidence type="ECO:0000256" key="6">
    <source>
        <dbReference type="ARBA" id="ARBA00023014"/>
    </source>
</evidence>
<dbReference type="RefSeq" id="WP_346758165.1">
    <property type="nucleotide sequence ID" value="NZ_JAUJEB010000001.1"/>
</dbReference>
<evidence type="ECO:0000313" key="9">
    <source>
        <dbReference type="EMBL" id="MDN5212848.1"/>
    </source>
</evidence>
<dbReference type="Proteomes" id="UP001172083">
    <property type="component" value="Unassembled WGS sequence"/>
</dbReference>
<gene>
    <name evidence="9" type="ORF">QQ020_12355</name>
</gene>
<dbReference type="Pfam" id="PF03460">
    <property type="entry name" value="NIR_SIR_ferr"/>
    <property type="match status" value="2"/>
</dbReference>